<gene>
    <name evidence="2" type="ORF">WN944_019486</name>
</gene>
<evidence type="ECO:0000313" key="2">
    <source>
        <dbReference type="EMBL" id="KAK9188087.1"/>
    </source>
</evidence>
<proteinExistence type="predicted"/>
<keyword evidence="1" id="KW-0472">Membrane</keyword>
<evidence type="ECO:0000256" key="1">
    <source>
        <dbReference type="SAM" id="Phobius"/>
    </source>
</evidence>
<protein>
    <submittedName>
        <fullName evidence="2">Uncharacterized protein</fullName>
    </submittedName>
</protein>
<dbReference type="AlphaFoldDB" id="A0AAP0QE21"/>
<name>A0AAP0QE21_9ROSI</name>
<dbReference type="EMBL" id="JBCGBO010000007">
    <property type="protein sequence ID" value="KAK9188087.1"/>
    <property type="molecule type" value="Genomic_DNA"/>
</dbReference>
<organism evidence="2 3">
    <name type="scientific">Citrus x changshan-huyou</name>
    <dbReference type="NCBI Taxonomy" id="2935761"/>
    <lineage>
        <taxon>Eukaryota</taxon>
        <taxon>Viridiplantae</taxon>
        <taxon>Streptophyta</taxon>
        <taxon>Embryophyta</taxon>
        <taxon>Tracheophyta</taxon>
        <taxon>Spermatophyta</taxon>
        <taxon>Magnoliopsida</taxon>
        <taxon>eudicotyledons</taxon>
        <taxon>Gunneridae</taxon>
        <taxon>Pentapetalae</taxon>
        <taxon>rosids</taxon>
        <taxon>malvids</taxon>
        <taxon>Sapindales</taxon>
        <taxon>Rutaceae</taxon>
        <taxon>Aurantioideae</taxon>
        <taxon>Citrus</taxon>
    </lineage>
</organism>
<comment type="caution">
    <text evidence="2">The sequence shown here is derived from an EMBL/GenBank/DDBJ whole genome shotgun (WGS) entry which is preliminary data.</text>
</comment>
<evidence type="ECO:0000313" key="3">
    <source>
        <dbReference type="Proteomes" id="UP001428341"/>
    </source>
</evidence>
<keyword evidence="3" id="KW-1185">Reference proteome</keyword>
<dbReference type="Proteomes" id="UP001428341">
    <property type="component" value="Unassembled WGS sequence"/>
</dbReference>
<feature type="transmembrane region" description="Helical" evidence="1">
    <location>
        <begin position="49"/>
        <end position="68"/>
    </location>
</feature>
<accession>A0AAP0QE21</accession>
<sequence>MCGSRSTLGRYHHVLQQIERYHYYQKLALQRTLQFLPSDSLRFPLCLRISLYHIFLPFYILSFGAHFLRN</sequence>
<reference evidence="2 3" key="1">
    <citation type="submission" date="2024-05" db="EMBL/GenBank/DDBJ databases">
        <title>Haplotype-resolved chromosome-level genome assembly of Huyou (Citrus changshanensis).</title>
        <authorList>
            <person name="Miao C."/>
            <person name="Chen W."/>
            <person name="Wu Y."/>
            <person name="Wang L."/>
            <person name="Zhao S."/>
            <person name="Grierson D."/>
            <person name="Xu C."/>
            <person name="Chen K."/>
        </authorList>
    </citation>
    <scope>NUCLEOTIDE SEQUENCE [LARGE SCALE GENOMIC DNA]</scope>
    <source>
        <strain evidence="2">01-14</strain>
        <tissue evidence="2">Leaf</tissue>
    </source>
</reference>
<keyword evidence="1" id="KW-1133">Transmembrane helix</keyword>
<keyword evidence="1" id="KW-0812">Transmembrane</keyword>